<dbReference type="PANTHER" id="PTHR43135:SF3">
    <property type="entry name" value="ALPHA-D-RIBOSE 1-METHYLPHOSPHONATE 5-TRIPHOSPHATE DIPHOSPHATASE"/>
    <property type="match status" value="1"/>
</dbReference>
<dbReference type="InterPro" id="IPR006680">
    <property type="entry name" value="Amidohydro-rel"/>
</dbReference>
<evidence type="ECO:0000313" key="4">
    <source>
        <dbReference type="Proteomes" id="UP000788419"/>
    </source>
</evidence>
<dbReference type="Proteomes" id="UP000788419">
    <property type="component" value="Unassembled WGS sequence"/>
</dbReference>
<organism evidence="3 4">
    <name type="scientific">Pseudoxanthomonas daejeonensis</name>
    <dbReference type="NCBI Taxonomy" id="266062"/>
    <lineage>
        <taxon>Bacteria</taxon>
        <taxon>Pseudomonadati</taxon>
        <taxon>Pseudomonadota</taxon>
        <taxon>Gammaproteobacteria</taxon>
        <taxon>Lysobacterales</taxon>
        <taxon>Lysobacteraceae</taxon>
        <taxon>Pseudoxanthomonas</taxon>
    </lineage>
</organism>
<dbReference type="InterPro" id="IPR011059">
    <property type="entry name" value="Metal-dep_hydrolase_composite"/>
</dbReference>
<dbReference type="GO" id="GO:0016787">
    <property type="term" value="F:hydrolase activity"/>
    <property type="evidence" value="ECO:0007669"/>
    <property type="project" value="UniProtKB-KW"/>
</dbReference>
<protein>
    <submittedName>
        <fullName evidence="3">Hydrolase</fullName>
    </submittedName>
</protein>
<feature type="domain" description="Amidohydrolase-related" evidence="2">
    <location>
        <begin position="75"/>
        <end position="425"/>
    </location>
</feature>
<proteinExistence type="predicted"/>
<feature type="signal peptide" evidence="1">
    <location>
        <begin position="1"/>
        <end position="18"/>
    </location>
</feature>
<dbReference type="SUPFAM" id="SSF51338">
    <property type="entry name" value="Composite domain of metallo-dependent hydrolases"/>
    <property type="match status" value="1"/>
</dbReference>
<dbReference type="Gene3D" id="3.40.50.10910">
    <property type="entry name" value="Amidohydrolase"/>
    <property type="match status" value="1"/>
</dbReference>
<accession>A0ABQ6Z7E7</accession>
<comment type="caution">
    <text evidence="3">The sequence shown here is derived from an EMBL/GenBank/DDBJ whole genome shotgun (WGS) entry which is preliminary data.</text>
</comment>
<name>A0ABQ6Z7E7_9GAMM</name>
<evidence type="ECO:0000313" key="3">
    <source>
        <dbReference type="EMBL" id="KAF1694796.1"/>
    </source>
</evidence>
<dbReference type="EMBL" id="PDWN01000007">
    <property type="protein sequence ID" value="KAF1694796.1"/>
    <property type="molecule type" value="Genomic_DNA"/>
</dbReference>
<dbReference type="PANTHER" id="PTHR43135">
    <property type="entry name" value="ALPHA-D-RIBOSE 1-METHYLPHOSPHONATE 5-TRIPHOSPHATE DIPHOSPHATASE"/>
    <property type="match status" value="1"/>
</dbReference>
<dbReference type="RefSeq" id="WP_162410224.1">
    <property type="nucleotide sequence ID" value="NZ_PDWN01000007.1"/>
</dbReference>
<dbReference type="SUPFAM" id="SSF51556">
    <property type="entry name" value="Metallo-dependent hydrolases"/>
    <property type="match status" value="1"/>
</dbReference>
<feature type="chain" id="PRO_5047519745" evidence="1">
    <location>
        <begin position="19"/>
        <end position="447"/>
    </location>
</feature>
<keyword evidence="4" id="KW-1185">Reference proteome</keyword>
<sequence>MRRGVLCCCLLLSPVAIAGEAPRTLYRNAVLIDGTGAPARPGTSILVEGERIAAVMPDAQARTAGATVVDLRGRYVVPGLIDTHVHLATPPDAAEAKKNLRRQLYSGVTAVRSMADDVRSVGELSRQALVGEIPSPDIHYAALMAGPGFFKDPRTIAVTRGRKPGQTPWMQAIDERTDLVLAVAMARGTSADGIKLYADMPGPLLAKITTEAHRQGIPVWAHAAVFPAMPADDVAAGVDVISHSCPLAYEASPHKPASYHERTPVDESAFKDGAMPASITGLFASMAARGTILDATNLVYVRHVEEYARDKQGAPPRCSAGLTLRLTAQAFQQGVAISSGTDGDNPDEAPFPSLHDELDLLAGPVGMPPMEVLRAATATAARALGQEKAMGTIEPGKLANLVVLSEDPLTDIDHLRSVTETVKRGVRYPRSAFHAVTEKKAGASGRD</sequence>
<keyword evidence="3" id="KW-0378">Hydrolase</keyword>
<dbReference type="Gene3D" id="1.20.58.520">
    <property type="entry name" value="Amidohydrolase"/>
    <property type="match status" value="1"/>
</dbReference>
<reference evidence="3 4" key="1">
    <citation type="submission" date="2017-10" db="EMBL/GenBank/DDBJ databases">
        <title>Whole genome sequencing of members of genus Pseudoxanthomonas.</title>
        <authorList>
            <person name="Kumar S."/>
            <person name="Bansal K."/>
            <person name="Kaur A."/>
            <person name="Patil P."/>
            <person name="Sharma S."/>
            <person name="Patil P.B."/>
        </authorList>
    </citation>
    <scope>NUCLEOTIDE SEQUENCE [LARGE SCALE GENOMIC DNA]</scope>
    <source>
        <strain evidence="3 4">DSM 17801</strain>
    </source>
</reference>
<dbReference type="InterPro" id="IPR032466">
    <property type="entry name" value="Metal_Hydrolase"/>
</dbReference>
<gene>
    <name evidence="3" type="ORF">CSC65_08890</name>
</gene>
<dbReference type="Gene3D" id="2.30.40.10">
    <property type="entry name" value="Urease, subunit C, domain 1"/>
    <property type="match status" value="1"/>
</dbReference>
<dbReference type="InterPro" id="IPR051781">
    <property type="entry name" value="Metallo-dep_Hydrolase"/>
</dbReference>
<dbReference type="Gene3D" id="3.30.110.90">
    <property type="entry name" value="Amidohydrolase"/>
    <property type="match status" value="1"/>
</dbReference>
<keyword evidence="1" id="KW-0732">Signal</keyword>
<dbReference type="Pfam" id="PF01979">
    <property type="entry name" value="Amidohydro_1"/>
    <property type="match status" value="1"/>
</dbReference>
<evidence type="ECO:0000259" key="2">
    <source>
        <dbReference type="Pfam" id="PF01979"/>
    </source>
</evidence>
<evidence type="ECO:0000256" key="1">
    <source>
        <dbReference type="SAM" id="SignalP"/>
    </source>
</evidence>